<dbReference type="PROSITE" id="PS00061">
    <property type="entry name" value="ADH_SHORT"/>
    <property type="match status" value="1"/>
</dbReference>
<dbReference type="GO" id="GO:0016616">
    <property type="term" value="F:oxidoreductase activity, acting on the CH-OH group of donors, NAD or NADP as acceptor"/>
    <property type="evidence" value="ECO:0007669"/>
    <property type="project" value="TreeGrafter"/>
</dbReference>
<dbReference type="PRINTS" id="PR00081">
    <property type="entry name" value="GDHRDH"/>
</dbReference>
<proteinExistence type="inferred from homology"/>
<accession>A0A089ZXJ2</accession>
<dbReference type="GO" id="GO:0030497">
    <property type="term" value="P:fatty acid elongation"/>
    <property type="evidence" value="ECO:0007669"/>
    <property type="project" value="TreeGrafter"/>
</dbReference>
<dbReference type="SUPFAM" id="SSF51735">
    <property type="entry name" value="NAD(P)-binding Rossmann-fold domains"/>
    <property type="match status" value="1"/>
</dbReference>
<dbReference type="CDD" id="cd05233">
    <property type="entry name" value="SDR_c"/>
    <property type="match status" value="1"/>
</dbReference>
<evidence type="ECO:0000313" key="2">
    <source>
        <dbReference type="EMBL" id="BAP47479.1"/>
    </source>
</evidence>
<dbReference type="InterPro" id="IPR020904">
    <property type="entry name" value="Sc_DH/Rdtase_CS"/>
</dbReference>
<dbReference type="Pfam" id="PF13561">
    <property type="entry name" value="adh_short_C2"/>
    <property type="match status" value="1"/>
</dbReference>
<organism evidence="2">
    <name type="scientific">uncultured organism</name>
    <dbReference type="NCBI Taxonomy" id="155900"/>
    <lineage>
        <taxon>unclassified sequences</taxon>
        <taxon>environmental samples</taxon>
    </lineage>
</organism>
<reference evidence="2" key="1">
    <citation type="journal article" date="2014" name="Appl. Environ. Microbiol.">
        <title>Efficient PCR-Based Amplification of Diverse Alcohol Dehydrogenase Genes from Metagenomes for Improving Biocatalysis: Screening of Gene-Specific Amplicons from Metagenomes.</title>
        <authorList>
            <person name="Itoh N."/>
            <person name="Kariya S."/>
            <person name="Kurokawa J."/>
        </authorList>
    </citation>
    <scope>NUCLEOTIDE SEQUENCE</scope>
</reference>
<dbReference type="PANTHER" id="PTHR42760">
    <property type="entry name" value="SHORT-CHAIN DEHYDROGENASES/REDUCTASES FAMILY MEMBER"/>
    <property type="match status" value="1"/>
</dbReference>
<dbReference type="EMBL" id="AB916623">
    <property type="protein sequence ID" value="BAP47479.1"/>
    <property type="molecule type" value="Genomic_DNA"/>
</dbReference>
<protein>
    <submittedName>
        <fullName evidence="2">Short-chain alcohol dehydrogenase</fullName>
    </submittedName>
</protein>
<dbReference type="InterPro" id="IPR002347">
    <property type="entry name" value="SDR_fam"/>
</dbReference>
<sequence length="245" mass="25135">MAQYDIADRSAIVTGGASGIGAAIAERLAAEGWRVVVSDLKRSAAEETAARIGGGACAFAADVADESQVAALVDFAVRECGRLGAMVNNAGIGEDPSPIDEMKAEHWNRIIGVNLTGAFFGTKHAARVMKAAGRGGVIVNMASVLGLVGFKAAPAYTAAKHGLIGFTKAAALELAAAGIRVVAVSPAFIRTPLIAGLEEQVMPLHPIGRQGEPREVASLVEYLVSEEAGFLTGATYLVDGGYTAQ</sequence>
<evidence type="ECO:0000256" key="1">
    <source>
        <dbReference type="ARBA" id="ARBA00006484"/>
    </source>
</evidence>
<dbReference type="AlphaFoldDB" id="A0A089ZXJ2"/>
<dbReference type="PRINTS" id="PR00080">
    <property type="entry name" value="SDRFAMILY"/>
</dbReference>
<dbReference type="Gene3D" id="3.40.50.720">
    <property type="entry name" value="NAD(P)-binding Rossmann-like Domain"/>
    <property type="match status" value="1"/>
</dbReference>
<dbReference type="NCBIfam" id="NF005559">
    <property type="entry name" value="PRK07231.1"/>
    <property type="match status" value="1"/>
</dbReference>
<dbReference type="FunFam" id="3.40.50.720:FF:000084">
    <property type="entry name" value="Short-chain dehydrogenase reductase"/>
    <property type="match status" value="1"/>
</dbReference>
<dbReference type="InterPro" id="IPR036291">
    <property type="entry name" value="NAD(P)-bd_dom_sf"/>
</dbReference>
<comment type="similarity">
    <text evidence="1">Belongs to the short-chain dehydrogenases/reductases (SDR) family.</text>
</comment>
<dbReference type="PANTHER" id="PTHR42760:SF40">
    <property type="entry name" value="3-OXOACYL-[ACYL-CARRIER-PROTEIN] REDUCTASE, CHLOROPLASTIC"/>
    <property type="match status" value="1"/>
</dbReference>
<name>A0A089ZXJ2_9ZZZZ</name>